<protein>
    <submittedName>
        <fullName evidence="1">Uncharacterized protein</fullName>
    </submittedName>
</protein>
<gene>
    <name evidence="1" type="ORF">FNW02_05600</name>
</gene>
<reference evidence="1" key="1">
    <citation type="submission" date="2019-07" db="EMBL/GenBank/DDBJ databases">
        <title>Toxilogical consequences of a new and cryptic species of cyanobacteria (Komarekiella delphini-convector) recovered from the epidermis of a bottlenose dolphin and 1500 ft. in the air.</title>
        <authorList>
            <person name="Brown A.O."/>
            <person name="Dvorak P."/>
            <person name="Villanueva C.D."/>
            <person name="Foss A.J."/>
            <person name="Garvey A.D."/>
            <person name="Gibson Q.A."/>
            <person name="Johansen J.R."/>
            <person name="Casamatta D.A."/>
        </authorList>
    </citation>
    <scope>NUCLEOTIDE SEQUENCE</scope>
    <source>
        <strain evidence="1">SJRDD-AB1</strain>
    </source>
</reference>
<keyword evidence="2" id="KW-1185">Reference proteome</keyword>
<dbReference type="RefSeq" id="WP_191756573.1">
    <property type="nucleotide sequence ID" value="NZ_VJXY01000004.1"/>
</dbReference>
<dbReference type="Proteomes" id="UP001165986">
    <property type="component" value="Unassembled WGS sequence"/>
</dbReference>
<accession>A0AA40VQL5</accession>
<comment type="caution">
    <text evidence="1">The sequence shown here is derived from an EMBL/GenBank/DDBJ whole genome shotgun (WGS) entry which is preliminary data.</text>
</comment>
<organism evidence="1 2">
    <name type="scientific">Komarekiella delphini-convector SJRDD-AB1</name>
    <dbReference type="NCBI Taxonomy" id="2593771"/>
    <lineage>
        <taxon>Bacteria</taxon>
        <taxon>Bacillati</taxon>
        <taxon>Cyanobacteriota</taxon>
        <taxon>Cyanophyceae</taxon>
        <taxon>Nostocales</taxon>
        <taxon>Nostocaceae</taxon>
        <taxon>Komarekiella</taxon>
        <taxon>Komarekiella delphini-convector</taxon>
    </lineage>
</organism>
<name>A0AA40VQL5_9NOST</name>
<proteinExistence type="predicted"/>
<evidence type="ECO:0000313" key="2">
    <source>
        <dbReference type="Proteomes" id="UP001165986"/>
    </source>
</evidence>
<evidence type="ECO:0000313" key="1">
    <source>
        <dbReference type="EMBL" id="MBD6615331.1"/>
    </source>
</evidence>
<dbReference type="AlphaFoldDB" id="A0AA40VQL5"/>
<sequence length="120" mass="13331">MPDWRAIEASFLRQPQANRLGELAASLARIKSRCQNPANQDLVAAFIEESLFFVGLIIPDTDTEKAGELNQLQSQLREWQQDWSNIWASPTERANIAAIASTWSEQVLGMSGLLSESITA</sequence>
<dbReference type="EMBL" id="VJXY01000004">
    <property type="protein sequence ID" value="MBD6615331.1"/>
    <property type="molecule type" value="Genomic_DNA"/>
</dbReference>